<dbReference type="EMBL" id="CP019650">
    <property type="protein sequence ID" value="AQQ67485.1"/>
    <property type="molecule type" value="Genomic_DNA"/>
</dbReference>
<proteinExistence type="predicted"/>
<name>A0A1Q2M429_9GAMM</name>
<dbReference type="RefSeq" id="WP_077402900.1">
    <property type="nucleotide sequence ID" value="NZ_CP019650.1"/>
</dbReference>
<evidence type="ECO:0000313" key="1">
    <source>
        <dbReference type="EMBL" id="AQQ67485.1"/>
    </source>
</evidence>
<organism evidence="1 2">
    <name type="scientific">Microbulbifer agarilyticus</name>
    <dbReference type="NCBI Taxonomy" id="260552"/>
    <lineage>
        <taxon>Bacteria</taxon>
        <taxon>Pseudomonadati</taxon>
        <taxon>Pseudomonadota</taxon>
        <taxon>Gammaproteobacteria</taxon>
        <taxon>Cellvibrionales</taxon>
        <taxon>Microbulbiferaceae</taxon>
        <taxon>Microbulbifer</taxon>
    </lineage>
</organism>
<dbReference type="KEGG" id="maga:Mag101_07410"/>
<gene>
    <name evidence="1" type="ORF">Mag101_07410</name>
</gene>
<reference evidence="1" key="1">
    <citation type="submission" date="2017-02" db="EMBL/GenBank/DDBJ databases">
        <title>Genome of Microbulbifer agarilyticus GP101.</title>
        <authorList>
            <person name="Jung J."/>
            <person name="Bae S.S."/>
            <person name="Baek K."/>
        </authorList>
    </citation>
    <scope>NUCLEOTIDE SEQUENCE [LARGE SCALE GENOMIC DNA]</scope>
    <source>
        <strain evidence="1">GP101</strain>
    </source>
</reference>
<dbReference type="Gene3D" id="2.40.10.270">
    <property type="entry name" value="Bacteriophage SPP1 head-tail adaptor protein"/>
    <property type="match status" value="1"/>
</dbReference>
<dbReference type="OrthoDB" id="8640229at2"/>
<dbReference type="InterPro" id="IPR008767">
    <property type="entry name" value="Phage_SPP1_head-tail_adaptor"/>
</dbReference>
<sequence length="112" mass="12516">MRIGRLRHRVTFEQFNETENSFGEPERAWNEYLSCRAEVLPVRSGDGIAEGQELATSEVKILVRASSASRGVTSAMRAVYDGQVFDLSPSRKLAGRNRYLEFTGIERSSSDG</sequence>
<keyword evidence="2" id="KW-1185">Reference proteome</keyword>
<dbReference type="Proteomes" id="UP000188219">
    <property type="component" value="Chromosome"/>
</dbReference>
<evidence type="ECO:0008006" key="3">
    <source>
        <dbReference type="Google" id="ProtNLM"/>
    </source>
</evidence>
<dbReference type="AlphaFoldDB" id="A0A1Q2M429"/>
<dbReference type="STRING" id="260552.Mag101_07410"/>
<accession>A0A1Q2M429</accession>
<evidence type="ECO:0000313" key="2">
    <source>
        <dbReference type="Proteomes" id="UP000188219"/>
    </source>
</evidence>
<dbReference type="Pfam" id="PF05521">
    <property type="entry name" value="Phage_HCP"/>
    <property type="match status" value="1"/>
</dbReference>
<protein>
    <recommendedName>
        <fullName evidence="3">Head-tail adaptor protein</fullName>
    </recommendedName>
</protein>
<dbReference type="InterPro" id="IPR038666">
    <property type="entry name" value="SSP1_head-tail_sf"/>
</dbReference>
<dbReference type="NCBIfam" id="TIGR01563">
    <property type="entry name" value="gp16_SPP1"/>
    <property type="match status" value="1"/>
</dbReference>